<feature type="transmembrane region" description="Helical" evidence="11">
    <location>
        <begin position="283"/>
        <end position="307"/>
    </location>
</feature>
<feature type="transmembrane region" description="Helical" evidence="11">
    <location>
        <begin position="465"/>
        <end position="483"/>
    </location>
</feature>
<dbReference type="Proteomes" id="UP001153620">
    <property type="component" value="Chromosome 1"/>
</dbReference>
<protein>
    <recommendedName>
        <fullName evidence="3">dolichyl-P-Man:Man5GlcNAc2-PP-dolichol alpha-1,3-mannosyltransferase</fullName>
        <ecNumber evidence="3">2.4.1.258</ecNumber>
    </recommendedName>
</protein>
<dbReference type="GO" id="GO:0005789">
    <property type="term" value="C:endoplasmic reticulum membrane"/>
    <property type="evidence" value="ECO:0007669"/>
    <property type="project" value="UniProtKB-SubCell"/>
</dbReference>
<evidence type="ECO:0000256" key="9">
    <source>
        <dbReference type="ARBA" id="ARBA00023136"/>
    </source>
</evidence>
<sequence>MAPTKKKAEKKGKIQEFCRKYLTVDFVKSLIFSPDKLSFLTYFILFAELALNILIVVKVKYTEIDWIAYMQECEGFLNGTLDYSQLKGDTGPLVYPSFFLYIYSLLYFVTSRGSNVKLAQYIFIAIYLLQLWLVLRLYSKTRKIPPYVIILSVFTSYRVHSIYSLRLFNDPVAILFFYIALNLFMDRKWTVGSIMFSLAVGIKMNILLFAPAILMLYITSLGYINTIIQLSICAAVQLIIGAPFLMTYPVEYIKGSFDLGRIFEHKWTVNYRFLDREMFENRMFHLGLLVLHIILIIIVAKPCYLFFKNYARLRTLQAQFEPQIAAENREIEDLVRKKMRKATKKADEEEITPEQKKFMDSFEKGMKNQFGDKQQMPQTKEEEDPQKIEIHFDQCVQLALLPIFLINFIGVVCSRSLHYQFYIWYFHSLPYLSWFTEYHTSFKILILFSIEFCWNQYPSTNFSSILLHACHLILLFGIIRKIYKEIGLARQVIKKEN</sequence>
<name>A0A9N9RPZ6_9DIPT</name>
<dbReference type="AlphaFoldDB" id="A0A9N9RPZ6"/>
<evidence type="ECO:0000256" key="7">
    <source>
        <dbReference type="ARBA" id="ARBA00022824"/>
    </source>
</evidence>
<feature type="transmembrane region" description="Helical" evidence="11">
    <location>
        <begin position="121"/>
        <end position="138"/>
    </location>
</feature>
<dbReference type="EC" id="2.4.1.258" evidence="3"/>
<keyword evidence="13" id="KW-1185">Reference proteome</keyword>
<organism evidence="12 13">
    <name type="scientific">Chironomus riparius</name>
    <dbReference type="NCBI Taxonomy" id="315576"/>
    <lineage>
        <taxon>Eukaryota</taxon>
        <taxon>Metazoa</taxon>
        <taxon>Ecdysozoa</taxon>
        <taxon>Arthropoda</taxon>
        <taxon>Hexapoda</taxon>
        <taxon>Insecta</taxon>
        <taxon>Pterygota</taxon>
        <taxon>Neoptera</taxon>
        <taxon>Endopterygota</taxon>
        <taxon>Diptera</taxon>
        <taxon>Nematocera</taxon>
        <taxon>Chironomoidea</taxon>
        <taxon>Chironomidae</taxon>
        <taxon>Chironominae</taxon>
        <taxon>Chironomus</taxon>
    </lineage>
</organism>
<evidence type="ECO:0000256" key="1">
    <source>
        <dbReference type="ARBA" id="ARBA00004477"/>
    </source>
</evidence>
<keyword evidence="4" id="KW-0328">Glycosyltransferase</keyword>
<feature type="transmembrane region" description="Helical" evidence="11">
    <location>
        <begin position="191"/>
        <end position="218"/>
    </location>
</feature>
<feature type="transmembrane region" description="Helical" evidence="11">
    <location>
        <begin position="230"/>
        <end position="250"/>
    </location>
</feature>
<keyword evidence="6 11" id="KW-0812">Transmembrane</keyword>
<keyword evidence="5" id="KW-0808">Transferase</keyword>
<keyword evidence="8 11" id="KW-1133">Transmembrane helix</keyword>
<dbReference type="EMBL" id="OU895877">
    <property type="protein sequence ID" value="CAG9801385.1"/>
    <property type="molecule type" value="Genomic_DNA"/>
</dbReference>
<evidence type="ECO:0000256" key="4">
    <source>
        <dbReference type="ARBA" id="ARBA00022676"/>
    </source>
</evidence>
<evidence type="ECO:0000256" key="8">
    <source>
        <dbReference type="ARBA" id="ARBA00022989"/>
    </source>
</evidence>
<feature type="transmembrane region" description="Helical" evidence="11">
    <location>
        <begin position="167"/>
        <end position="185"/>
    </location>
</feature>
<feature type="transmembrane region" description="Helical" evidence="11">
    <location>
        <begin position="395"/>
        <end position="417"/>
    </location>
</feature>
<keyword evidence="9 11" id="KW-0472">Membrane</keyword>
<dbReference type="GO" id="GO:0052925">
    <property type="term" value="F:dol-P-Man:Man(5)GlcNAc(2)-PP-Dol alpha-1,3-mannosyltransferase activity"/>
    <property type="evidence" value="ECO:0007669"/>
    <property type="project" value="UniProtKB-EC"/>
</dbReference>
<evidence type="ECO:0000313" key="13">
    <source>
        <dbReference type="Proteomes" id="UP001153620"/>
    </source>
</evidence>
<evidence type="ECO:0000256" key="5">
    <source>
        <dbReference type="ARBA" id="ARBA00022679"/>
    </source>
</evidence>
<evidence type="ECO:0000313" key="12">
    <source>
        <dbReference type="EMBL" id="CAG9801385.1"/>
    </source>
</evidence>
<comment type="pathway">
    <text evidence="2">Protein modification; protein glycosylation.</text>
</comment>
<dbReference type="InterPro" id="IPR007873">
    <property type="entry name" value="Glycosyltransferase_ALG3"/>
</dbReference>
<dbReference type="PANTHER" id="PTHR12646">
    <property type="entry name" value="NOT56 - RELATED"/>
    <property type="match status" value="1"/>
</dbReference>
<gene>
    <name evidence="12" type="ORF">CHIRRI_LOCUS4315</name>
</gene>
<evidence type="ECO:0000256" key="3">
    <source>
        <dbReference type="ARBA" id="ARBA00011964"/>
    </source>
</evidence>
<dbReference type="PANTHER" id="PTHR12646:SF0">
    <property type="entry name" value="DOL-P-MAN:MAN(5)GLCNAC(2)-PP-DOL ALPHA-1,3-MANNOSYLTRANSFERASE"/>
    <property type="match status" value="1"/>
</dbReference>
<dbReference type="Pfam" id="PF05208">
    <property type="entry name" value="ALG3"/>
    <property type="match status" value="1"/>
</dbReference>
<reference evidence="12" key="1">
    <citation type="submission" date="2022-01" db="EMBL/GenBank/DDBJ databases">
        <authorList>
            <person name="King R."/>
        </authorList>
    </citation>
    <scope>NUCLEOTIDE SEQUENCE</scope>
</reference>
<evidence type="ECO:0000256" key="10">
    <source>
        <dbReference type="ARBA" id="ARBA00049506"/>
    </source>
</evidence>
<feature type="transmembrane region" description="Helical" evidence="11">
    <location>
        <begin position="93"/>
        <end position="109"/>
    </location>
</feature>
<feature type="transmembrane region" description="Helical" evidence="11">
    <location>
        <begin position="37"/>
        <end position="57"/>
    </location>
</feature>
<comment type="subcellular location">
    <subcellularLocation>
        <location evidence="1">Endoplasmic reticulum membrane</location>
        <topology evidence="1">Multi-pass membrane protein</topology>
    </subcellularLocation>
</comment>
<proteinExistence type="predicted"/>
<dbReference type="OrthoDB" id="20028at2759"/>
<evidence type="ECO:0000256" key="6">
    <source>
        <dbReference type="ARBA" id="ARBA00022692"/>
    </source>
</evidence>
<evidence type="ECO:0000256" key="2">
    <source>
        <dbReference type="ARBA" id="ARBA00004922"/>
    </source>
</evidence>
<accession>A0A9N9RPZ6</accession>
<comment type="catalytic activity">
    <reaction evidence="10">
        <text>an alpha-D-Man-(1-&gt;2)-alpha-D-Man-(1-&gt;2)-alpha-D-Man-(1-&gt;3)-[alpha-D-Man-(1-&gt;6)]-beta-D-Man-(1-&gt;4)-beta-D-GlcNAc-(1-&gt;4)-alpha-D-GlcNAc-diphospho-di-trans,poly-cis-dolichol + a di-trans,poly-cis-dolichyl beta-D-mannosyl phosphate = an alpha-D-Man-(1-&gt;2)-alpha-D-Man-(1-&gt;2)-alpha-D-Man-(1-&gt;3)-[alpha-D-Man-(1-&gt;3)-alpha-D-Man-(1-&gt;6)]-beta-D-Man-(1-&gt;4)-beta-D-GlcNAc-(1-&gt;4)-alpha-D-GlcNAc-diphospho-di-trans,poly-cis-dolichol + a di-trans,poly-cis-dolichyl phosphate + H(+)</text>
        <dbReference type="Rhea" id="RHEA:29527"/>
        <dbReference type="Rhea" id="RHEA-COMP:19498"/>
        <dbReference type="Rhea" id="RHEA-COMP:19501"/>
        <dbReference type="Rhea" id="RHEA-COMP:19516"/>
        <dbReference type="Rhea" id="RHEA-COMP:19517"/>
        <dbReference type="ChEBI" id="CHEBI:15378"/>
        <dbReference type="ChEBI" id="CHEBI:57683"/>
        <dbReference type="ChEBI" id="CHEBI:58211"/>
        <dbReference type="ChEBI" id="CHEBI:132515"/>
        <dbReference type="ChEBI" id="CHEBI:132516"/>
        <dbReference type="EC" id="2.4.1.258"/>
    </reaction>
    <physiologicalReaction direction="left-to-right" evidence="10">
        <dbReference type="Rhea" id="RHEA:29528"/>
    </physiologicalReaction>
</comment>
<keyword evidence="7" id="KW-0256">Endoplasmic reticulum</keyword>
<evidence type="ECO:0000256" key="11">
    <source>
        <dbReference type="SAM" id="Phobius"/>
    </source>
</evidence>
<reference evidence="12" key="2">
    <citation type="submission" date="2022-10" db="EMBL/GenBank/DDBJ databases">
        <authorList>
            <consortium name="ENA_rothamsted_submissions"/>
            <consortium name="culmorum"/>
            <person name="King R."/>
        </authorList>
    </citation>
    <scope>NUCLEOTIDE SEQUENCE</scope>
</reference>